<evidence type="ECO:0000256" key="13">
    <source>
        <dbReference type="ARBA" id="ARBA00022833"/>
    </source>
</evidence>
<evidence type="ECO:0000256" key="5">
    <source>
        <dbReference type="ARBA" id="ARBA00012483"/>
    </source>
</evidence>
<keyword evidence="8 16" id="KW-0808">Transferase</keyword>
<dbReference type="Pfam" id="PF23009">
    <property type="entry name" value="UBC_like"/>
    <property type="match status" value="1"/>
</dbReference>
<dbReference type="GO" id="GO:0008270">
    <property type="term" value="F:zinc ion binding"/>
    <property type="evidence" value="ECO:0007669"/>
    <property type="project" value="UniProtKB-KW"/>
</dbReference>
<evidence type="ECO:0000256" key="12">
    <source>
        <dbReference type="ARBA" id="ARBA00022786"/>
    </source>
</evidence>
<comment type="subcellular location">
    <subcellularLocation>
        <location evidence="2">Cytoplasm</location>
        <location evidence="2">Cytosol</location>
    </subcellularLocation>
</comment>
<dbReference type="EC" id="2.3.2.27" evidence="5 16"/>
<dbReference type="GO" id="GO:0061630">
    <property type="term" value="F:ubiquitin protein ligase activity"/>
    <property type="evidence" value="ECO:0007669"/>
    <property type="project" value="UniProtKB-UniRule"/>
</dbReference>
<dbReference type="EMBL" id="JAUKUD010000005">
    <property type="protein sequence ID" value="KAK0743899.1"/>
    <property type="molecule type" value="Genomic_DNA"/>
</dbReference>
<evidence type="ECO:0000256" key="11">
    <source>
        <dbReference type="ARBA" id="ARBA00022771"/>
    </source>
</evidence>
<proteinExistence type="inferred from homology"/>
<evidence type="ECO:0000256" key="3">
    <source>
        <dbReference type="ARBA" id="ARBA00004906"/>
    </source>
</evidence>
<dbReference type="GO" id="GO:1990116">
    <property type="term" value="P:ribosome-associated ubiquitin-dependent protein catabolic process"/>
    <property type="evidence" value="ECO:0007669"/>
    <property type="project" value="UniProtKB-UniRule"/>
</dbReference>
<dbReference type="InterPro" id="IPR054478">
    <property type="entry name" value="LTN1_UBC"/>
</dbReference>
<evidence type="ECO:0000256" key="4">
    <source>
        <dbReference type="ARBA" id="ARBA00007997"/>
    </source>
</evidence>
<comment type="pathway">
    <text evidence="3 16">Protein modification; protein ubiquitination.</text>
</comment>
<dbReference type="GO" id="GO:0005829">
    <property type="term" value="C:cytosol"/>
    <property type="evidence" value="ECO:0007669"/>
    <property type="project" value="UniProtKB-SubCell"/>
</dbReference>
<dbReference type="InterPro" id="IPR039804">
    <property type="entry name" value="RING-CH-C4HC3_LTN1"/>
</dbReference>
<evidence type="ECO:0000256" key="2">
    <source>
        <dbReference type="ARBA" id="ARBA00004514"/>
    </source>
</evidence>
<reference evidence="18" key="1">
    <citation type="submission" date="2023-06" db="EMBL/GenBank/DDBJ databases">
        <title>Genome-scale phylogeny and comparative genomics of the fungal order Sordariales.</title>
        <authorList>
            <consortium name="Lawrence Berkeley National Laboratory"/>
            <person name="Hensen N."/>
            <person name="Bonometti L."/>
            <person name="Westerberg I."/>
            <person name="Brannstrom I.O."/>
            <person name="Guillou S."/>
            <person name="Cros-Aarteil S."/>
            <person name="Calhoun S."/>
            <person name="Haridas S."/>
            <person name="Kuo A."/>
            <person name="Mondo S."/>
            <person name="Pangilinan J."/>
            <person name="Riley R."/>
            <person name="LaButti K."/>
            <person name="Andreopoulos B."/>
            <person name="Lipzen A."/>
            <person name="Chen C."/>
            <person name="Yanf M."/>
            <person name="Daum C."/>
            <person name="Ng V."/>
            <person name="Clum A."/>
            <person name="Steindorff A."/>
            <person name="Ohm R."/>
            <person name="Martin F."/>
            <person name="Silar P."/>
            <person name="Natvig D."/>
            <person name="Lalanne C."/>
            <person name="Gautier V."/>
            <person name="Ament-velasquez S.L."/>
            <person name="Kruys A."/>
            <person name="Hutchinson M.I."/>
            <person name="Powell A.J."/>
            <person name="Barry K."/>
            <person name="Miller A.N."/>
            <person name="Grigoriev I.V."/>
            <person name="Debuchy R."/>
            <person name="Gladieux P."/>
            <person name="Thoren M.H."/>
            <person name="Johannesson H."/>
        </authorList>
    </citation>
    <scope>NUCLEOTIDE SEQUENCE</scope>
    <source>
        <strain evidence="18">SMH3187-1</strain>
    </source>
</reference>
<keyword evidence="12 16" id="KW-0833">Ubl conjugation pathway</keyword>
<comment type="catalytic activity">
    <reaction evidence="1 16">
        <text>S-ubiquitinyl-[E2 ubiquitin-conjugating enzyme]-L-cysteine + [acceptor protein]-L-lysine = [E2 ubiquitin-conjugating enzyme]-L-cysteine + N(6)-ubiquitinyl-[acceptor protein]-L-lysine.</text>
        <dbReference type="EC" id="2.3.2.27"/>
    </reaction>
</comment>
<keyword evidence="9 16" id="KW-0479">Metal-binding</keyword>
<keyword evidence="10" id="KW-0677">Repeat</keyword>
<dbReference type="InterPro" id="IPR054477">
    <property type="entry name" value="LTN1_E3_ligase_6th"/>
</dbReference>
<dbReference type="InterPro" id="IPR001841">
    <property type="entry name" value="Znf_RING"/>
</dbReference>
<dbReference type="Pfam" id="PF23280">
    <property type="entry name" value="TPR_26"/>
    <property type="match status" value="1"/>
</dbReference>
<evidence type="ECO:0000256" key="10">
    <source>
        <dbReference type="ARBA" id="ARBA00022737"/>
    </source>
</evidence>
<feature type="domain" description="RING-type" evidence="17">
    <location>
        <begin position="1553"/>
        <end position="1599"/>
    </location>
</feature>
<dbReference type="GO" id="GO:0072344">
    <property type="term" value="P:rescue of stalled ribosome"/>
    <property type="evidence" value="ECO:0007669"/>
    <property type="project" value="UniProtKB-UniRule"/>
</dbReference>
<evidence type="ECO:0000256" key="8">
    <source>
        <dbReference type="ARBA" id="ARBA00022679"/>
    </source>
</evidence>
<evidence type="ECO:0000256" key="16">
    <source>
        <dbReference type="RuleBase" id="RU367090"/>
    </source>
</evidence>
<evidence type="ECO:0000256" key="1">
    <source>
        <dbReference type="ARBA" id="ARBA00000900"/>
    </source>
</evidence>
<evidence type="ECO:0000256" key="6">
    <source>
        <dbReference type="ARBA" id="ARBA00017157"/>
    </source>
</evidence>
<evidence type="ECO:0000313" key="19">
    <source>
        <dbReference type="Proteomes" id="UP001172155"/>
    </source>
</evidence>
<dbReference type="PANTHER" id="PTHR12389:SF0">
    <property type="entry name" value="E3 UBIQUITIN-PROTEIN LIGASE LISTERIN"/>
    <property type="match status" value="1"/>
</dbReference>
<evidence type="ECO:0000256" key="15">
    <source>
        <dbReference type="PROSITE-ProRule" id="PRU00175"/>
    </source>
</evidence>
<dbReference type="GO" id="GO:0043023">
    <property type="term" value="F:ribosomal large subunit binding"/>
    <property type="evidence" value="ECO:0007669"/>
    <property type="project" value="TreeGrafter"/>
</dbReference>
<protein>
    <recommendedName>
        <fullName evidence="6 16">E3 ubiquitin-protein ligase listerin</fullName>
        <ecNumber evidence="5 16">2.3.2.27</ecNumber>
    </recommendedName>
    <alternativeName>
        <fullName evidence="16">RING-type E3 ubiquitin transferase listerin</fullName>
    </alternativeName>
</protein>
<keyword evidence="13 16" id="KW-0862">Zinc</keyword>
<comment type="subunit">
    <text evidence="16">Component of the ribosome quality control complex (RQC).</text>
</comment>
<keyword evidence="11 15" id="KW-0863">Zinc-finger</keyword>
<comment type="function">
    <text evidence="16">E3 ubiquitin-protein ligase. Component of the ribosome quality control complex (RQC), a ribosome-associated complex that mediates ubiquitination and extraction of incompletely synthesized nascent chains for proteasomal degradation.</text>
</comment>
<evidence type="ECO:0000259" key="17">
    <source>
        <dbReference type="PROSITE" id="PS50089"/>
    </source>
</evidence>
<dbReference type="FunFam" id="3.30.40.10:FF:000038">
    <property type="entry name" value="E3 ubiquitin-protein ligase listerin"/>
    <property type="match status" value="1"/>
</dbReference>
<dbReference type="SMART" id="SM01197">
    <property type="entry name" value="FANCL_C"/>
    <property type="match status" value="1"/>
</dbReference>
<dbReference type="CDD" id="cd16491">
    <property type="entry name" value="RING-CH-C4HC3_LTN1"/>
    <property type="match status" value="1"/>
</dbReference>
<gene>
    <name evidence="18" type="ORF">B0T18DRAFT_328327</name>
</gene>
<dbReference type="InterPro" id="IPR057030">
    <property type="entry name" value="TPR_Rkr-1"/>
</dbReference>
<organism evidence="18 19">
    <name type="scientific">Schizothecium vesticola</name>
    <dbReference type="NCBI Taxonomy" id="314040"/>
    <lineage>
        <taxon>Eukaryota</taxon>
        <taxon>Fungi</taxon>
        <taxon>Dikarya</taxon>
        <taxon>Ascomycota</taxon>
        <taxon>Pezizomycotina</taxon>
        <taxon>Sordariomycetes</taxon>
        <taxon>Sordariomycetidae</taxon>
        <taxon>Sordariales</taxon>
        <taxon>Schizotheciaceae</taxon>
        <taxon>Schizothecium</taxon>
    </lineage>
</organism>
<dbReference type="Pfam" id="PF22999">
    <property type="entry name" value="LTN1_E3_ligase_6th"/>
    <property type="match status" value="1"/>
</dbReference>
<dbReference type="InterPro" id="IPR016024">
    <property type="entry name" value="ARM-type_fold"/>
</dbReference>
<dbReference type="Gene3D" id="3.30.40.10">
    <property type="entry name" value="Zinc/RING finger domain, C3HC4 (zinc finger)"/>
    <property type="match status" value="1"/>
</dbReference>
<dbReference type="InterPro" id="IPR054476">
    <property type="entry name" value="Ltn1_N"/>
</dbReference>
<dbReference type="SUPFAM" id="SSF57850">
    <property type="entry name" value="RING/U-box"/>
    <property type="match status" value="1"/>
</dbReference>
<dbReference type="PROSITE" id="PS50089">
    <property type="entry name" value="ZF_RING_2"/>
    <property type="match status" value="1"/>
</dbReference>
<dbReference type="Proteomes" id="UP001172155">
    <property type="component" value="Unassembled WGS sequence"/>
</dbReference>
<dbReference type="Pfam" id="PF22958">
    <property type="entry name" value="Ltn1_1st"/>
    <property type="match status" value="1"/>
</dbReference>
<evidence type="ECO:0000256" key="9">
    <source>
        <dbReference type="ARBA" id="ARBA00022723"/>
    </source>
</evidence>
<dbReference type="GO" id="GO:1990112">
    <property type="term" value="C:RQC complex"/>
    <property type="evidence" value="ECO:0007669"/>
    <property type="project" value="UniProtKB-UniRule"/>
</dbReference>
<dbReference type="InterPro" id="IPR013083">
    <property type="entry name" value="Znf_RING/FYVE/PHD"/>
</dbReference>
<comment type="similarity">
    <text evidence="4 16">Belongs to the LTN1 family.</text>
</comment>
<sequence>MSWPTKPTPPAFGSKPGAAFGTSKGLGSFSRITLSYIAPPPDLSGIPQDIIVPFKNLLKKDSITKAKALEEIVAYVQNQKDDLAEPILEAWTQLYPRSSIDNSRRVRELSHTLLFELMRTTRKRMEKRIPTMVGPWLAGTFDKDRAVSRAAGDGISALLDTQEKKDKFWVRCHAQIMEYATEAVKETPDTLSDERINTKEDLMAKYYRVVAGSLSLVVKLATMADMSMLEEGLARFVGVEAVWSMATASETFVRKAFFQLVQIVLDKRPDLLRPRLPQVGKILVSDSLKTAQVGSATDLVKVLTLLTTTFPEVWGTKADPLQRLRPFVEKGSQGGSAEYWQHLDELLSALPKKETSAEVAKPFLKAMRNGITSRQEPRTHAQKAWGAYIHTVGRFLNSLPLGAGFVQENLYPLARQYLHPAPDQSDWSCPAFIALGPRMWAVAALHPDATVSQSVREEWQGLGDSFISRITNSLPEVSKDYQSSQQAVAAEGERWFTLVGSLLRECEAKQGTNEGISMLQDAMLSTSVQVLRAASGLLSRRNYKPFGAASVIQSAFKRCPSLCVTDDVLELVFPVADAEQLKLMVGSASLPLLILSLDALSGINAGRATSVWGALVDTALQVDATSSAPTVKLLISTSTFALSAQKHPRLQDFLVSRWLKCAAGEESSWDLCENTLVHRAMTDASMASVMAGIVQQINSCADPGPSLRALEFIEQHQPGMLSQGHDGHVELVTKLLALTEIKDNGISERATRLQGLLDDKSSGDRPLISIIRRNLEDAGSSTLSVDILLQRAVSTINSGAVSLEDVLPAPDVWWAELYPFLATVPSPALSLTSSLGGAYFLVKKGQDMSLSQSKRDAAGRSIPARMAVYTTKLLSSGVATASLAEDLHVELLFLLCLTAELAADQLTLPQENGLWEASSVRQGLADELEDLVTTSHQIINSVAGSATAWRHSDLSGTTMAERLTTLALKHSRDLTPSSLYSAKVLSGLLQALVETHGSPSQLEEWLRKQGFMKATPETLFAATACLVGLKEALNSSETVKTLSNRLASDLIGAFPSLEKTLHSVVLLNACFAIYEPGMAPVDNRKQTLALKQMTSWTDTPDEMSPGLAAETCTGILRILPSVKGIYGPYWSQTFDFCIHLWTERATQDAQNARLPYIHSSLKLISAFGQFKDGKGEPSEDLMEAFVERESGICEGLMALFKLPVEITQPSQIVTAYLCQLVDGMFPDQLGKLSDLFALVASDSRDIQTTAFGHLHRELPKLQEKLSVDMLLENPDATLPNELTSLLKNPPTLEQYPEEVLNQFPLRIRSYLLSWHLVFDAYSRASFKLRSNYSDTLKNQNCAEPFLTFMFDVLGHSAGNPLILEHDGFTEDSIRSYDIAAADGMDDERSMHWLLICLFLQTLKYIPGLFRTWYLDCRSKQTKNSIRPWLIKYFSPLVISDALSEVEEWARQQEQPVDDEKELVVKVSRAVREVSAGYEIDDEVASILIRIPAEFPLETVEVVGVKRVAVPERKWMSWIMSTQGVIKFGSGAITDGLASFRRNIVGSLKGQEECAICYSIVSSDKKLPDKECGTCHNSFHRICLFKWFQNSGRNSCPLCRNPIEYLGSDTKRRTDQRG</sequence>
<accession>A0AA40ER05</accession>
<evidence type="ECO:0000256" key="14">
    <source>
        <dbReference type="ARBA" id="ARBA00055150"/>
    </source>
</evidence>
<comment type="caution">
    <text evidence="18">The sequence shown here is derived from an EMBL/GenBank/DDBJ whole genome shotgun (WGS) entry which is preliminary data.</text>
</comment>
<comment type="function">
    <text evidence="14">E3 ubiquitin-protein ligase component of the ribosome quality control complex (RQC), a ribosome-associated complex that mediates ubiquitination and extraction of incompletely synthesized nascent chains for proteasomal degradation. Mediates ubiquitination of proteins derived from mRNAs lacking stop codons (non-stop proteins) and other translation arrest products induced by poly-lysine sequences and tandem rare codons. Ubiquitination leads to CDC48 recruitment for extraction and degradation of the incomplete translation product. May indirectly play a role in chromatin function and transcription.</text>
</comment>
<dbReference type="Pfam" id="PF13639">
    <property type="entry name" value="zf-RING_2"/>
    <property type="match status" value="1"/>
</dbReference>
<keyword evidence="19" id="KW-1185">Reference proteome</keyword>
<evidence type="ECO:0000256" key="7">
    <source>
        <dbReference type="ARBA" id="ARBA00022490"/>
    </source>
</evidence>
<evidence type="ECO:0000313" key="18">
    <source>
        <dbReference type="EMBL" id="KAK0743899.1"/>
    </source>
</evidence>
<dbReference type="SUPFAM" id="SSF48371">
    <property type="entry name" value="ARM repeat"/>
    <property type="match status" value="1"/>
</dbReference>
<dbReference type="PANTHER" id="PTHR12389">
    <property type="entry name" value="ZINC FINGER PROTEIN 294"/>
    <property type="match status" value="1"/>
</dbReference>
<name>A0AA40ER05_9PEZI</name>
<dbReference type="InterPro" id="IPR039795">
    <property type="entry name" value="LTN1/Rkr1"/>
</dbReference>
<keyword evidence="7" id="KW-0963">Cytoplasm</keyword>